<dbReference type="InterPro" id="IPR011577">
    <property type="entry name" value="Cyt_b561_bac/Ni-Hgenase"/>
</dbReference>
<gene>
    <name evidence="15" type="ORF">THSYN_30980</name>
</gene>
<evidence type="ECO:0000256" key="12">
    <source>
        <dbReference type="ARBA" id="ARBA00037975"/>
    </source>
</evidence>
<keyword evidence="4" id="KW-1003">Cell membrane</keyword>
<dbReference type="SUPFAM" id="SSF81342">
    <property type="entry name" value="Transmembrane di-heme cytochromes"/>
    <property type="match status" value="1"/>
</dbReference>
<keyword evidence="10" id="KW-0408">Iron</keyword>
<keyword evidence="11 13" id="KW-0472">Membrane</keyword>
<geneLocation type="plasmid" evidence="16">
    <name>pts485</name>
</geneLocation>
<sequence length="179" mass="20049">MQTNRYGFLRRILHWVGALSVLGLLAVGMLFFFFGVEGTQKLFGPDVLKYHKSFGVVVLIVGVLVLFMRRSSGIPPYDPPLTFLLRWPSKLVHWLMILALIAMPILGWLGTAAAGHEVQFFNWTLPGIIGKNDVWAKTLFQYHLLVGWVLMGLVGVHLLGAFVHGKVAHDNINSRMSLL</sequence>
<evidence type="ECO:0000256" key="5">
    <source>
        <dbReference type="ARBA" id="ARBA00022617"/>
    </source>
</evidence>
<evidence type="ECO:0000256" key="13">
    <source>
        <dbReference type="SAM" id="Phobius"/>
    </source>
</evidence>
<dbReference type="Proteomes" id="UP000232638">
    <property type="component" value="Plasmid pTs485"/>
</dbReference>
<name>A0A2K8UIK3_9GAMM</name>
<keyword evidence="15" id="KW-0614">Plasmid</keyword>
<evidence type="ECO:0000256" key="8">
    <source>
        <dbReference type="ARBA" id="ARBA00022982"/>
    </source>
</evidence>
<evidence type="ECO:0000259" key="14">
    <source>
        <dbReference type="Pfam" id="PF01292"/>
    </source>
</evidence>
<evidence type="ECO:0000256" key="10">
    <source>
        <dbReference type="ARBA" id="ARBA00023004"/>
    </source>
</evidence>
<dbReference type="GO" id="GO:0005886">
    <property type="term" value="C:plasma membrane"/>
    <property type="evidence" value="ECO:0007669"/>
    <property type="project" value="UniProtKB-SubCell"/>
</dbReference>
<evidence type="ECO:0000256" key="7">
    <source>
        <dbReference type="ARBA" id="ARBA00022723"/>
    </source>
</evidence>
<feature type="domain" description="Cytochrome b561 bacterial/Ni-hydrogenase" evidence="14">
    <location>
        <begin position="5"/>
        <end position="176"/>
    </location>
</feature>
<protein>
    <recommendedName>
        <fullName evidence="14">Cytochrome b561 bacterial/Ni-hydrogenase domain-containing protein</fullName>
    </recommendedName>
</protein>
<dbReference type="Pfam" id="PF01292">
    <property type="entry name" value="Ni_hydr_CYTB"/>
    <property type="match status" value="1"/>
</dbReference>
<dbReference type="GO" id="GO:0020037">
    <property type="term" value="F:heme binding"/>
    <property type="evidence" value="ECO:0007669"/>
    <property type="project" value="TreeGrafter"/>
</dbReference>
<evidence type="ECO:0000256" key="4">
    <source>
        <dbReference type="ARBA" id="ARBA00022475"/>
    </source>
</evidence>
<keyword evidence="6 13" id="KW-0812">Transmembrane</keyword>
<evidence type="ECO:0000256" key="1">
    <source>
        <dbReference type="ARBA" id="ARBA00001970"/>
    </source>
</evidence>
<keyword evidence="9 13" id="KW-1133">Transmembrane helix</keyword>
<evidence type="ECO:0000256" key="3">
    <source>
        <dbReference type="ARBA" id="ARBA00022448"/>
    </source>
</evidence>
<keyword evidence="5" id="KW-0349">Heme</keyword>
<feature type="transmembrane region" description="Helical" evidence="13">
    <location>
        <begin position="54"/>
        <end position="70"/>
    </location>
</feature>
<dbReference type="PANTHER" id="PTHR30529:SF1">
    <property type="entry name" value="CYTOCHROME B561 HOMOLOG 2"/>
    <property type="match status" value="1"/>
</dbReference>
<comment type="cofactor">
    <cofactor evidence="1">
        <name>heme b</name>
        <dbReference type="ChEBI" id="CHEBI:60344"/>
    </cofactor>
</comment>
<dbReference type="InterPro" id="IPR016174">
    <property type="entry name" value="Di-haem_cyt_TM"/>
</dbReference>
<dbReference type="GO" id="GO:0046872">
    <property type="term" value="F:metal ion binding"/>
    <property type="evidence" value="ECO:0007669"/>
    <property type="project" value="UniProtKB-KW"/>
</dbReference>
<feature type="transmembrane region" description="Helical" evidence="13">
    <location>
        <begin position="12"/>
        <end position="34"/>
    </location>
</feature>
<feature type="transmembrane region" description="Helical" evidence="13">
    <location>
        <begin position="91"/>
        <end position="114"/>
    </location>
</feature>
<keyword evidence="8" id="KW-0249">Electron transport</keyword>
<dbReference type="PANTHER" id="PTHR30529">
    <property type="entry name" value="CYTOCHROME B561"/>
    <property type="match status" value="1"/>
</dbReference>
<evidence type="ECO:0000256" key="9">
    <source>
        <dbReference type="ARBA" id="ARBA00022989"/>
    </source>
</evidence>
<feature type="transmembrane region" description="Helical" evidence="13">
    <location>
        <begin position="142"/>
        <end position="163"/>
    </location>
</feature>
<comment type="subcellular location">
    <subcellularLocation>
        <location evidence="2">Cell membrane</location>
        <topology evidence="2">Multi-pass membrane protein</topology>
    </subcellularLocation>
</comment>
<dbReference type="OrthoDB" id="1247465at2"/>
<evidence type="ECO:0000256" key="2">
    <source>
        <dbReference type="ARBA" id="ARBA00004651"/>
    </source>
</evidence>
<proteinExistence type="inferred from homology"/>
<dbReference type="KEGG" id="tsy:THSYN_30980"/>
<organism evidence="15 16">
    <name type="scientific">Candidatus Thiodictyon syntrophicum</name>
    <dbReference type="NCBI Taxonomy" id="1166950"/>
    <lineage>
        <taxon>Bacteria</taxon>
        <taxon>Pseudomonadati</taxon>
        <taxon>Pseudomonadota</taxon>
        <taxon>Gammaproteobacteria</taxon>
        <taxon>Chromatiales</taxon>
        <taxon>Chromatiaceae</taxon>
        <taxon>Thiodictyon</taxon>
    </lineage>
</organism>
<evidence type="ECO:0000313" key="16">
    <source>
        <dbReference type="Proteomes" id="UP000232638"/>
    </source>
</evidence>
<keyword evidence="3" id="KW-0813">Transport</keyword>
<evidence type="ECO:0000256" key="11">
    <source>
        <dbReference type="ARBA" id="ARBA00023136"/>
    </source>
</evidence>
<dbReference type="InterPro" id="IPR052168">
    <property type="entry name" value="Cytochrome_b561_oxidase"/>
</dbReference>
<evidence type="ECO:0000256" key="6">
    <source>
        <dbReference type="ARBA" id="ARBA00022692"/>
    </source>
</evidence>
<keyword evidence="7" id="KW-0479">Metal-binding</keyword>
<dbReference type="GO" id="GO:0022904">
    <property type="term" value="P:respiratory electron transport chain"/>
    <property type="evidence" value="ECO:0007669"/>
    <property type="project" value="InterPro"/>
</dbReference>
<dbReference type="GO" id="GO:0009055">
    <property type="term" value="F:electron transfer activity"/>
    <property type="evidence" value="ECO:0007669"/>
    <property type="project" value="InterPro"/>
</dbReference>
<dbReference type="RefSeq" id="WP_100922982.1">
    <property type="nucleotide sequence ID" value="NZ_CP020372.1"/>
</dbReference>
<dbReference type="AlphaFoldDB" id="A0A2K8UIK3"/>
<evidence type="ECO:0000313" key="15">
    <source>
        <dbReference type="EMBL" id="AUB85352.1"/>
    </source>
</evidence>
<dbReference type="Gene3D" id="1.20.950.20">
    <property type="entry name" value="Transmembrane di-heme cytochromes, Chain C"/>
    <property type="match status" value="2"/>
</dbReference>
<reference evidence="15 16" key="1">
    <citation type="submission" date="2017-03" db="EMBL/GenBank/DDBJ databases">
        <title>Complete genome sequence of Candidatus 'Thiodictyon syntrophicum' sp. nov. strain Cad16T, a photolithoautotroph purple sulfur bacterium isolated from an alpine meromictic lake.</title>
        <authorList>
            <person name="Luedin S.M."/>
            <person name="Pothier J.F."/>
            <person name="Danza F."/>
            <person name="Storelli N."/>
            <person name="Wittwer M."/>
            <person name="Tonolla M."/>
        </authorList>
    </citation>
    <scope>NUCLEOTIDE SEQUENCE [LARGE SCALE GENOMIC DNA]</scope>
    <source>
        <strain evidence="15 16">Cad16T</strain>
        <plasmid evidence="16">Plasmid pts485</plasmid>
    </source>
</reference>
<dbReference type="EMBL" id="CP020372">
    <property type="protein sequence ID" value="AUB85352.1"/>
    <property type="molecule type" value="Genomic_DNA"/>
</dbReference>
<comment type="similarity">
    <text evidence="12">Belongs to the cytochrome b561 family.</text>
</comment>
<keyword evidence="16" id="KW-1185">Reference proteome</keyword>
<accession>A0A2K8UIK3</accession>